<dbReference type="RefSeq" id="WP_253740498.1">
    <property type="nucleotide sequence ID" value="NZ_BAABKA010000033.1"/>
</dbReference>
<sequence length="92" mass="10205">MASAISVSRLTSSLVVSVFVGVRMDDLLPCGLRKGQIKISKSNTMSIELPYDVVHHAGDNFEEDSNNCLKMIFNSDTVAVCDIRTTDREVRR</sequence>
<organism evidence="1 2">
    <name type="scientific">Nonomuraea thailandensis</name>
    <dbReference type="NCBI Taxonomy" id="1188745"/>
    <lineage>
        <taxon>Bacteria</taxon>
        <taxon>Bacillati</taxon>
        <taxon>Actinomycetota</taxon>
        <taxon>Actinomycetes</taxon>
        <taxon>Streptosporangiales</taxon>
        <taxon>Streptosporangiaceae</taxon>
        <taxon>Nonomuraea</taxon>
    </lineage>
</organism>
<gene>
    <name evidence="1" type="ORF">HD597_001013</name>
</gene>
<evidence type="ECO:0000313" key="1">
    <source>
        <dbReference type="EMBL" id="MCP2353993.1"/>
    </source>
</evidence>
<proteinExistence type="predicted"/>
<keyword evidence="2" id="KW-1185">Reference proteome</keyword>
<name>A0A9X2JYM6_9ACTN</name>
<dbReference type="EMBL" id="JAMZEB010000002">
    <property type="protein sequence ID" value="MCP2353993.1"/>
    <property type="molecule type" value="Genomic_DNA"/>
</dbReference>
<dbReference type="AlphaFoldDB" id="A0A9X2JYM6"/>
<dbReference type="Proteomes" id="UP001139648">
    <property type="component" value="Unassembled WGS sequence"/>
</dbReference>
<reference evidence="1" key="1">
    <citation type="submission" date="2022-06" db="EMBL/GenBank/DDBJ databases">
        <title>Sequencing the genomes of 1000 actinobacteria strains.</title>
        <authorList>
            <person name="Klenk H.-P."/>
        </authorList>
    </citation>
    <scope>NUCLEOTIDE SEQUENCE</scope>
    <source>
        <strain evidence="1">DSM 46694</strain>
    </source>
</reference>
<evidence type="ECO:0000313" key="2">
    <source>
        <dbReference type="Proteomes" id="UP001139648"/>
    </source>
</evidence>
<comment type="caution">
    <text evidence="1">The sequence shown here is derived from an EMBL/GenBank/DDBJ whole genome shotgun (WGS) entry which is preliminary data.</text>
</comment>
<accession>A0A9X2JYM6</accession>
<protein>
    <submittedName>
        <fullName evidence="1">Uncharacterized protein</fullName>
    </submittedName>
</protein>